<dbReference type="AlphaFoldDB" id="A0A4U1EJ25"/>
<feature type="non-terminal residue" evidence="2">
    <location>
        <position position="1"/>
    </location>
</feature>
<protein>
    <submittedName>
        <fullName evidence="2">Uncharacterized protein</fullName>
    </submittedName>
</protein>
<accession>A0A4U1EJ25</accession>
<feature type="region of interest" description="Disordered" evidence="1">
    <location>
        <begin position="66"/>
        <end position="108"/>
    </location>
</feature>
<dbReference type="Proteomes" id="UP000308365">
    <property type="component" value="Unassembled WGS sequence"/>
</dbReference>
<feature type="compositionally biased region" description="Basic and acidic residues" evidence="1">
    <location>
        <begin position="185"/>
        <end position="203"/>
    </location>
</feature>
<feature type="region of interest" description="Disordered" evidence="1">
    <location>
        <begin position="121"/>
        <end position="225"/>
    </location>
</feature>
<name>A0A4U1EJ25_MONMO</name>
<feature type="non-terminal residue" evidence="2">
    <location>
        <position position="318"/>
    </location>
</feature>
<evidence type="ECO:0000256" key="1">
    <source>
        <dbReference type="SAM" id="MobiDB-lite"/>
    </source>
</evidence>
<organism evidence="2 3">
    <name type="scientific">Monodon monoceros</name>
    <name type="common">Narwhal</name>
    <name type="synonym">Ceratodon monodon</name>
    <dbReference type="NCBI Taxonomy" id="40151"/>
    <lineage>
        <taxon>Eukaryota</taxon>
        <taxon>Metazoa</taxon>
        <taxon>Chordata</taxon>
        <taxon>Craniata</taxon>
        <taxon>Vertebrata</taxon>
        <taxon>Euteleostomi</taxon>
        <taxon>Mammalia</taxon>
        <taxon>Eutheria</taxon>
        <taxon>Laurasiatheria</taxon>
        <taxon>Artiodactyla</taxon>
        <taxon>Whippomorpha</taxon>
        <taxon>Cetacea</taxon>
        <taxon>Odontoceti</taxon>
        <taxon>Monodontidae</taxon>
        <taxon>Monodon</taxon>
    </lineage>
</organism>
<feature type="region of interest" description="Disordered" evidence="1">
    <location>
        <begin position="297"/>
        <end position="318"/>
    </location>
</feature>
<sequence length="318" mass="35197">QEAHERFIWHRSGEAAVVSPCANCLRKSRDARMKEWNPNGGVIAHLRIKATPDTYHPVRVWARKTPTAQAASKAQQGPDTQQERTAQQRPSRSRSPLKLNPSRNLKHSKNLLCSRNFLPHRSLHHSSHLPSKGKQEAASQHRPGPGKDSRAQQEPELREGAGAQPGPGPLHKKLDQHLWPSLDPDPQKDHQPRLNLHPKRDGDSQTPSPARSSSPGSQIPTRVFEPVEISIKTKPTVIQRPTAEQKTFLERVVDSGADSDLGFTLETNSPAQRGGTVAQGMKLVFKGKPGYEVMSGFGGTSLPSKKTSSQNPRHYWNP</sequence>
<proteinExistence type="predicted"/>
<dbReference type="EMBL" id="RWIC01001425">
    <property type="protein sequence ID" value="TKC35867.1"/>
    <property type="molecule type" value="Genomic_DNA"/>
</dbReference>
<feature type="compositionally biased region" description="Polar residues" evidence="1">
    <location>
        <begin position="66"/>
        <end position="94"/>
    </location>
</feature>
<feature type="compositionally biased region" description="Polar residues" evidence="1">
    <location>
        <begin position="301"/>
        <end position="312"/>
    </location>
</feature>
<reference evidence="3" key="1">
    <citation type="journal article" date="2019" name="IScience">
        <title>Narwhal Genome Reveals Long-Term Low Genetic Diversity despite Current Large Abundance Size.</title>
        <authorList>
            <person name="Westbury M.V."/>
            <person name="Petersen B."/>
            <person name="Garde E."/>
            <person name="Heide-Jorgensen M.P."/>
            <person name="Lorenzen E.D."/>
        </authorList>
    </citation>
    <scope>NUCLEOTIDE SEQUENCE [LARGE SCALE GENOMIC DNA]</scope>
</reference>
<evidence type="ECO:0000313" key="2">
    <source>
        <dbReference type="EMBL" id="TKC35867.1"/>
    </source>
</evidence>
<feature type="compositionally biased region" description="Polar residues" evidence="1">
    <location>
        <begin position="204"/>
        <end position="220"/>
    </location>
</feature>
<gene>
    <name evidence="2" type="ORF">EI555_010254</name>
</gene>
<evidence type="ECO:0000313" key="3">
    <source>
        <dbReference type="Proteomes" id="UP000308365"/>
    </source>
</evidence>
<feature type="compositionally biased region" description="Basic and acidic residues" evidence="1">
    <location>
        <begin position="145"/>
        <end position="159"/>
    </location>
</feature>
<comment type="caution">
    <text evidence="2">The sequence shown here is derived from an EMBL/GenBank/DDBJ whole genome shotgun (WGS) entry which is preliminary data.</text>
</comment>